<dbReference type="SUPFAM" id="SSF53613">
    <property type="entry name" value="Ribokinase-like"/>
    <property type="match status" value="1"/>
</dbReference>
<feature type="domain" description="Carbohydrate kinase PfkB" evidence="3">
    <location>
        <begin position="5"/>
        <end position="321"/>
    </location>
</feature>
<dbReference type="Proteomes" id="UP000070366">
    <property type="component" value="Unassembled WGS sequence"/>
</dbReference>
<dbReference type="PATRIC" id="fig|626937.4.peg.80"/>
<evidence type="ECO:0000256" key="2">
    <source>
        <dbReference type="ARBA" id="ARBA00022777"/>
    </source>
</evidence>
<dbReference type="Gene3D" id="3.40.1190.20">
    <property type="match status" value="1"/>
</dbReference>
<dbReference type="GO" id="GO:0016301">
    <property type="term" value="F:kinase activity"/>
    <property type="evidence" value="ECO:0007669"/>
    <property type="project" value="UniProtKB-KW"/>
</dbReference>
<dbReference type="EMBL" id="LSZW01000003">
    <property type="protein sequence ID" value="KXK67067.1"/>
    <property type="molecule type" value="Genomic_DNA"/>
</dbReference>
<name>A0A136Q8T0_9FIRM</name>
<dbReference type="RefSeq" id="WP_066523514.1">
    <property type="nucleotide sequence ID" value="NZ_CABMOF010000021.1"/>
</dbReference>
<evidence type="ECO:0000259" key="3">
    <source>
        <dbReference type="Pfam" id="PF00294"/>
    </source>
</evidence>
<dbReference type="PANTHER" id="PTHR10584">
    <property type="entry name" value="SUGAR KINASE"/>
    <property type="match status" value="1"/>
</dbReference>
<sequence length="335" mass="36386">MKNGICVAGNAIIDILYPIERYPGKGELTTITEGIMQATGGAMCNVIMDLARLDPALPLTAIGRIGNDPEGKVIMEELAKFPNISTDQMVYEGKTSFTAVMCENDTKQRTFFQYRGANAQLCEEDFDWSRIDCKILHIGYILLLDTLDEEDGEYGTKMAKLLHNAKASGIKTSIDVVSETGGRFARLVPPALRYTDYCIINEIEAQNATGIPLRTEDDALVRENLEKALRRLFEMGVSTWAVIHSPEGGFGMDADGNYIELPSLVLPKGYIKGTVGAGDAFCSGVLYGAYEGRSLEDAIRLGIASAACSLSREGSTEGMRTAKEAIELYGSMSGK</sequence>
<reference evidence="4 5" key="1">
    <citation type="submission" date="2016-02" db="EMBL/GenBank/DDBJ databases">
        <authorList>
            <person name="Wen L."/>
            <person name="He K."/>
            <person name="Yang H."/>
        </authorList>
    </citation>
    <scope>NUCLEOTIDE SEQUENCE [LARGE SCALE GENOMIC DNA]</scope>
    <source>
        <strain evidence="4 5">DSM 22607</strain>
    </source>
</reference>
<dbReference type="Pfam" id="PF00294">
    <property type="entry name" value="PfkB"/>
    <property type="match status" value="1"/>
</dbReference>
<dbReference type="KEGG" id="cmiu:B1H56_11725"/>
<comment type="caution">
    <text evidence="4">The sequence shown here is derived from an EMBL/GenBank/DDBJ whole genome shotgun (WGS) entry which is preliminary data.</text>
</comment>
<evidence type="ECO:0000313" key="5">
    <source>
        <dbReference type="Proteomes" id="UP000070366"/>
    </source>
</evidence>
<accession>A0A136Q8T0</accession>
<evidence type="ECO:0000313" key="4">
    <source>
        <dbReference type="EMBL" id="KXK67067.1"/>
    </source>
</evidence>
<keyword evidence="2 4" id="KW-0418">Kinase</keyword>
<keyword evidence="1" id="KW-0808">Transferase</keyword>
<dbReference type="AlphaFoldDB" id="A0A136Q8T0"/>
<evidence type="ECO:0000256" key="1">
    <source>
        <dbReference type="ARBA" id="ARBA00022679"/>
    </source>
</evidence>
<proteinExistence type="predicted"/>
<dbReference type="OrthoDB" id="9813569at2"/>
<dbReference type="InterPro" id="IPR029056">
    <property type="entry name" value="Ribokinase-like"/>
</dbReference>
<dbReference type="PANTHER" id="PTHR10584:SF166">
    <property type="entry name" value="RIBOKINASE"/>
    <property type="match status" value="1"/>
</dbReference>
<protein>
    <submittedName>
        <fullName evidence="4">Kinase, PfkB family</fullName>
    </submittedName>
</protein>
<organism evidence="4 5">
    <name type="scientific">Christensenella minuta</name>
    <dbReference type="NCBI Taxonomy" id="626937"/>
    <lineage>
        <taxon>Bacteria</taxon>
        <taxon>Bacillati</taxon>
        <taxon>Bacillota</taxon>
        <taxon>Clostridia</taxon>
        <taxon>Christensenellales</taxon>
        <taxon>Christensenellaceae</taxon>
        <taxon>Christensenella</taxon>
    </lineage>
</organism>
<dbReference type="STRING" id="626937.HMPREF3293_00080"/>
<dbReference type="GO" id="GO:0005829">
    <property type="term" value="C:cytosol"/>
    <property type="evidence" value="ECO:0007669"/>
    <property type="project" value="TreeGrafter"/>
</dbReference>
<gene>
    <name evidence="4" type="ORF">HMPREF3293_00080</name>
</gene>
<dbReference type="InterPro" id="IPR011611">
    <property type="entry name" value="PfkB_dom"/>
</dbReference>
<keyword evidence="5" id="KW-1185">Reference proteome</keyword>